<keyword evidence="2" id="KW-0808">Transferase</keyword>
<dbReference type="Pfam" id="PF01571">
    <property type="entry name" value="GCV_T"/>
    <property type="match status" value="1"/>
</dbReference>
<name>A0A2W2BHJ7_9HYPH</name>
<dbReference type="Proteomes" id="UP000248795">
    <property type="component" value="Unassembled WGS sequence"/>
</dbReference>
<organism evidence="2 3">
    <name type="scientific">Aestuariivirga litoralis</name>
    <dbReference type="NCBI Taxonomy" id="2650924"/>
    <lineage>
        <taxon>Bacteria</taxon>
        <taxon>Pseudomonadati</taxon>
        <taxon>Pseudomonadota</taxon>
        <taxon>Alphaproteobacteria</taxon>
        <taxon>Hyphomicrobiales</taxon>
        <taxon>Aestuariivirgaceae</taxon>
        <taxon>Aestuariivirga</taxon>
    </lineage>
</organism>
<reference evidence="3" key="1">
    <citation type="submission" date="2018-06" db="EMBL/GenBank/DDBJ databases">
        <title>Aestuariibacter litoralis strain KCTC 52945T.</title>
        <authorList>
            <person name="Li X."/>
            <person name="Salam N."/>
            <person name="Li J.-L."/>
            <person name="Chen Y.-M."/>
            <person name="Yang Z.-W."/>
            <person name="Zhang L.-Y."/>
            <person name="Han M.-X."/>
            <person name="Xiao M."/>
            <person name="Li W.-J."/>
        </authorList>
    </citation>
    <scope>NUCLEOTIDE SEQUENCE [LARGE SCALE GENOMIC DNA]</scope>
    <source>
        <strain evidence="3">KCTC 52945</strain>
    </source>
</reference>
<protein>
    <submittedName>
        <fullName evidence="2">Aminomethyl transferase family protein</fullName>
    </submittedName>
</protein>
<dbReference type="SUPFAM" id="SSF103025">
    <property type="entry name" value="Folate-binding domain"/>
    <property type="match status" value="1"/>
</dbReference>
<dbReference type="InterPro" id="IPR027266">
    <property type="entry name" value="TrmE/GcvT-like"/>
</dbReference>
<dbReference type="InterPro" id="IPR006222">
    <property type="entry name" value="GCVT_N"/>
</dbReference>
<gene>
    <name evidence="2" type="ORF">DK847_18845</name>
</gene>
<keyword evidence="3" id="KW-1185">Reference proteome</keyword>
<feature type="domain" description="GCVT N-terminal" evidence="1">
    <location>
        <begin position="36"/>
        <end position="203"/>
    </location>
</feature>
<evidence type="ECO:0000313" key="2">
    <source>
        <dbReference type="EMBL" id="PZF75387.1"/>
    </source>
</evidence>
<feature type="non-terminal residue" evidence="2">
    <location>
        <position position="224"/>
    </location>
</feature>
<dbReference type="AlphaFoldDB" id="A0A2W2BHJ7"/>
<dbReference type="Gene3D" id="3.30.1360.120">
    <property type="entry name" value="Probable tRNA modification gtpase trme, domain 1"/>
    <property type="match status" value="1"/>
</dbReference>
<proteinExistence type="predicted"/>
<dbReference type="GO" id="GO:0016740">
    <property type="term" value="F:transferase activity"/>
    <property type="evidence" value="ECO:0007669"/>
    <property type="project" value="UniProtKB-KW"/>
</dbReference>
<evidence type="ECO:0000313" key="3">
    <source>
        <dbReference type="Proteomes" id="UP000248795"/>
    </source>
</evidence>
<evidence type="ECO:0000259" key="1">
    <source>
        <dbReference type="Pfam" id="PF01571"/>
    </source>
</evidence>
<sequence length="224" mass="25567">MSNSIHSDRLNTVRVGARRFEQSPFQDKWINTATVMGVYAGRYYSVFNGEDVEEGYWNLRRKAVLYDVPERPVEIAGPDAERFIEHVFARKVANLKTGRGRYAIACTQDGHLFMDGVLFKLGERRYWYVQPDGALETWLLAHKVGFDVTVSDPRSRVLQIQGPSSFAIMREATKGAIDQTMGYFHSGFFRIAGQEVYVSRTFFRARRRTVRSSGITCSMWGGPT</sequence>
<comment type="caution">
    <text evidence="2">The sequence shown here is derived from an EMBL/GenBank/DDBJ whole genome shotgun (WGS) entry which is preliminary data.</text>
</comment>
<dbReference type="EMBL" id="QKVK01000011">
    <property type="protein sequence ID" value="PZF75387.1"/>
    <property type="molecule type" value="Genomic_DNA"/>
</dbReference>
<accession>A0A2W2BHJ7</accession>